<proteinExistence type="predicted"/>
<name>A0A1F5YCF3_9BACT</name>
<feature type="transmembrane region" description="Helical" evidence="1">
    <location>
        <begin position="29"/>
        <end position="46"/>
    </location>
</feature>
<evidence type="ECO:0000313" key="3">
    <source>
        <dbReference type="Proteomes" id="UP000179034"/>
    </source>
</evidence>
<accession>A0A1F5YCF3</accession>
<keyword evidence="1" id="KW-0812">Transmembrane</keyword>
<feature type="transmembrane region" description="Helical" evidence="1">
    <location>
        <begin position="52"/>
        <end position="72"/>
    </location>
</feature>
<reference evidence="2 3" key="1">
    <citation type="journal article" date="2016" name="Nat. Commun.">
        <title>Thousands of microbial genomes shed light on interconnected biogeochemical processes in an aquifer system.</title>
        <authorList>
            <person name="Anantharaman K."/>
            <person name="Brown C.T."/>
            <person name="Hug L.A."/>
            <person name="Sharon I."/>
            <person name="Castelle C.J."/>
            <person name="Probst A.J."/>
            <person name="Thomas B.C."/>
            <person name="Singh A."/>
            <person name="Wilkins M.J."/>
            <person name="Karaoz U."/>
            <person name="Brodie E.L."/>
            <person name="Williams K.H."/>
            <person name="Hubbard S.S."/>
            <person name="Banfield J.F."/>
        </authorList>
    </citation>
    <scope>NUCLEOTIDE SEQUENCE [LARGE SCALE GENOMIC DNA]</scope>
</reference>
<protein>
    <recommendedName>
        <fullName evidence="4">DUF3098 domain-containing protein</fullName>
    </recommendedName>
</protein>
<dbReference type="Proteomes" id="UP000179034">
    <property type="component" value="Unassembled WGS sequence"/>
</dbReference>
<dbReference type="EMBL" id="MFIW01000051">
    <property type="protein sequence ID" value="OGF97799.1"/>
    <property type="molecule type" value="Genomic_DNA"/>
</dbReference>
<keyword evidence="1" id="KW-1133">Transmembrane helix</keyword>
<comment type="caution">
    <text evidence="2">The sequence shown here is derived from an EMBL/GenBank/DDBJ whole genome shotgun (WGS) entry which is preliminary data.</text>
</comment>
<sequence>MKETKKKGRIPREPGALEPRDMAFTRKNYILLAAGLALITAGYLLLARGSITLAPILLILGYCVIIPIAIVIR</sequence>
<evidence type="ECO:0000313" key="2">
    <source>
        <dbReference type="EMBL" id="OGF97799.1"/>
    </source>
</evidence>
<gene>
    <name evidence="2" type="ORF">A2Z06_00675</name>
</gene>
<keyword evidence="1" id="KW-0472">Membrane</keyword>
<dbReference type="AlphaFoldDB" id="A0A1F5YCF3"/>
<organism evidence="2 3">
    <name type="scientific">Candidatus Glassbacteria bacterium RBG_16_58_8</name>
    <dbReference type="NCBI Taxonomy" id="1817866"/>
    <lineage>
        <taxon>Bacteria</taxon>
        <taxon>Candidatus Glassiibacteriota</taxon>
    </lineage>
</organism>
<evidence type="ECO:0008006" key="4">
    <source>
        <dbReference type="Google" id="ProtNLM"/>
    </source>
</evidence>
<evidence type="ECO:0000256" key="1">
    <source>
        <dbReference type="SAM" id="Phobius"/>
    </source>
</evidence>